<evidence type="ECO:0000256" key="3">
    <source>
        <dbReference type="ARBA" id="ARBA00022692"/>
    </source>
</evidence>
<accession>A0A7M7GPM3</accession>
<name>A0A7M7GPM3_APIME</name>
<evidence type="ECO:0000256" key="8">
    <source>
        <dbReference type="SAM" id="Phobius"/>
    </source>
</evidence>
<evidence type="ECO:0000313" key="11">
    <source>
        <dbReference type="RefSeq" id="XP_006562263.2"/>
    </source>
</evidence>
<dbReference type="Proteomes" id="UP000005203">
    <property type="component" value="Linkage group LG5"/>
</dbReference>
<evidence type="ECO:0000256" key="2">
    <source>
        <dbReference type="ARBA" id="ARBA00022475"/>
    </source>
</evidence>
<proteinExistence type="predicted"/>
<evidence type="ECO:0000256" key="7">
    <source>
        <dbReference type="ARBA" id="ARBA00023180"/>
    </source>
</evidence>
<feature type="transmembrane region" description="Helical" evidence="8">
    <location>
        <begin position="352"/>
        <end position="370"/>
    </location>
</feature>
<dbReference type="EnsemblMetazoa" id="XM_006562200">
    <property type="protein sequence ID" value="XP_006562263"/>
    <property type="gene ID" value="LOC102656371"/>
</dbReference>
<evidence type="ECO:0000313" key="9">
    <source>
        <dbReference type="EnsemblMetazoa" id="XP_006562263"/>
    </source>
</evidence>
<sequence length="647" mass="77082">MHPIYFSFLILIEPCSSTRHSWFHDKFKSIENDNQLSKREIDNLGLVLNFIRQSPEFQPLAISVILTKFQSGPIDAVLRYVRENSIQTYKVSHAARDRPLKSFLRRKNDVEGITWLFTIDRFDVIFVYWEWHVWNSNNQYLIVFTERSQVGGIVVWRDVFRTLWKRYHAYRVIVIRADDDFRCMLRYKPFERYGEDEYGVVYETCLGEGSKVEGDGRRLFENFQNLNHYPVNVSVFESLLMRISYDRGNRLKLDKIDAKALFVLEKAMRASFNIKAVRKRNIKRDPYSFLINDIERGITDMCITGFFVKTYGRFQKFQFTPSLYEDKICFVMTNYGFIPNMYVFFFPFRARLWLVLITYNVVITLLWRLVRHLSSLFRRRPTSSNDHRVNGNRAKGVNREESVKPPEIPRIVEKFFTFFEYLCYPIRDSKYAAERALLTGILFFNLIISGLYQSFLVSSLNKPFHYYQYHTVDEVVRSGKTMITKYENLKQAFVGSDLWEKIQVIEFQRSTKNIVLTEDKISMTRLYNMQLLPHRHDRGKSSLYMVDECAMTYRISYILKLHSPYAERVNFVLLRMAEAGLPEHWIDEMRYFVTLYNRGEMEDFVNIHKLSLGYYVLAFLLLFVGLLLSTLIFFCELQAAKQNRKRR</sequence>
<dbReference type="AlphaFoldDB" id="A0A7M7GPM3"/>
<organism evidence="9">
    <name type="scientific">Apis mellifera</name>
    <name type="common">Honeybee</name>
    <dbReference type="NCBI Taxonomy" id="7460"/>
    <lineage>
        <taxon>Eukaryota</taxon>
        <taxon>Metazoa</taxon>
        <taxon>Ecdysozoa</taxon>
        <taxon>Arthropoda</taxon>
        <taxon>Hexapoda</taxon>
        <taxon>Insecta</taxon>
        <taxon>Pterygota</taxon>
        <taxon>Neoptera</taxon>
        <taxon>Endopterygota</taxon>
        <taxon>Hymenoptera</taxon>
        <taxon>Apocrita</taxon>
        <taxon>Aculeata</taxon>
        <taxon>Apoidea</taxon>
        <taxon>Anthophila</taxon>
        <taxon>Apidae</taxon>
        <taxon>Apis</taxon>
    </lineage>
</organism>
<dbReference type="PANTHER" id="PTHR42643">
    <property type="entry name" value="IONOTROPIC RECEPTOR 20A-RELATED"/>
    <property type="match status" value="1"/>
</dbReference>
<feature type="transmembrane region" description="Helical" evidence="8">
    <location>
        <begin position="436"/>
        <end position="455"/>
    </location>
</feature>
<keyword evidence="5 8" id="KW-0472">Membrane</keyword>
<keyword evidence="7" id="KW-0325">Glycoprotein</keyword>
<reference evidence="9" key="1">
    <citation type="submission" date="2021-01" db="UniProtKB">
        <authorList>
            <consortium name="EnsemblMetazoa"/>
        </authorList>
    </citation>
    <scope>IDENTIFICATION</scope>
    <source>
        <strain evidence="9">DH4</strain>
    </source>
</reference>
<evidence type="ECO:0000256" key="5">
    <source>
        <dbReference type="ARBA" id="ARBA00023136"/>
    </source>
</evidence>
<dbReference type="KEGG" id="ame:102656371"/>
<keyword evidence="6" id="KW-0675">Receptor</keyword>
<comment type="subcellular location">
    <subcellularLocation>
        <location evidence="1">Cell membrane</location>
        <topology evidence="1">Multi-pass membrane protein</topology>
    </subcellularLocation>
</comment>
<feature type="transmembrane region" description="Helical" evidence="8">
    <location>
        <begin position="612"/>
        <end position="637"/>
    </location>
</feature>
<dbReference type="RefSeq" id="XP_006562263.2">
    <property type="nucleotide sequence ID" value="XM_006562200.3"/>
</dbReference>
<dbReference type="GO" id="GO:0005886">
    <property type="term" value="C:plasma membrane"/>
    <property type="evidence" value="ECO:0007669"/>
    <property type="project" value="UniProtKB-SubCell"/>
</dbReference>
<accession>A0A8B6YWR1</accession>
<dbReference type="OrthoDB" id="8195814at2759"/>
<keyword evidence="10" id="KW-1185">Reference proteome</keyword>
<evidence type="ECO:0000256" key="4">
    <source>
        <dbReference type="ARBA" id="ARBA00022989"/>
    </source>
</evidence>
<evidence type="ECO:0000256" key="1">
    <source>
        <dbReference type="ARBA" id="ARBA00004651"/>
    </source>
</evidence>
<gene>
    <name evidence="11" type="primary">LOC102656371</name>
</gene>
<keyword evidence="4 8" id="KW-1133">Transmembrane helix</keyword>
<reference evidence="11" key="2">
    <citation type="submission" date="2025-04" db="UniProtKB">
        <authorList>
            <consortium name="RefSeq"/>
        </authorList>
    </citation>
    <scope>IDENTIFICATION</scope>
    <source>
        <strain evidence="11">DH4</strain>
        <tissue evidence="11">Whole body</tissue>
    </source>
</reference>
<evidence type="ECO:0000313" key="10">
    <source>
        <dbReference type="Proteomes" id="UP000005203"/>
    </source>
</evidence>
<dbReference type="GeneID" id="102656371"/>
<dbReference type="PANTHER" id="PTHR42643:SF38">
    <property type="entry name" value="IONOTROPIC RECEPTOR 100A"/>
    <property type="match status" value="1"/>
</dbReference>
<dbReference type="InterPro" id="IPR052192">
    <property type="entry name" value="Insect_Ionotropic_Sensory_Rcpt"/>
</dbReference>
<protein>
    <submittedName>
        <fullName evidence="11">Uncharacterized protein LOC102656371</fullName>
    </submittedName>
</protein>
<keyword evidence="2" id="KW-1003">Cell membrane</keyword>
<keyword evidence="3 8" id="KW-0812">Transmembrane</keyword>
<dbReference type="SUPFAM" id="SSF53850">
    <property type="entry name" value="Periplasmic binding protein-like II"/>
    <property type="match status" value="1"/>
</dbReference>
<evidence type="ECO:0000256" key="6">
    <source>
        <dbReference type="ARBA" id="ARBA00023170"/>
    </source>
</evidence>